<dbReference type="SUPFAM" id="SSF117281">
    <property type="entry name" value="Kelch motif"/>
    <property type="match status" value="1"/>
</dbReference>
<dbReference type="Gene3D" id="3.30.710.10">
    <property type="entry name" value="Potassium Channel Kv1.1, Chain A"/>
    <property type="match status" value="1"/>
</dbReference>
<dbReference type="EMBL" id="GIBP01002125">
    <property type="protein sequence ID" value="NDV31094.1"/>
    <property type="molecule type" value="Transcribed_RNA"/>
</dbReference>
<dbReference type="InterPro" id="IPR015915">
    <property type="entry name" value="Kelch-typ_b-propeller"/>
</dbReference>
<evidence type="ECO:0000259" key="3">
    <source>
        <dbReference type="PROSITE" id="PS50097"/>
    </source>
</evidence>
<dbReference type="PANTHER" id="PTHR46093:SF18">
    <property type="entry name" value="FIBRONECTIN TYPE-III DOMAIN-CONTAINING PROTEIN"/>
    <property type="match status" value="1"/>
</dbReference>
<dbReference type="PROSITE" id="PS50097">
    <property type="entry name" value="BTB"/>
    <property type="match status" value="1"/>
</dbReference>
<dbReference type="PANTHER" id="PTHR46093">
    <property type="entry name" value="ACYL-COA-BINDING DOMAIN-CONTAINING PROTEIN 5"/>
    <property type="match status" value="1"/>
</dbReference>
<dbReference type="AlphaFoldDB" id="A0A6B2L260"/>
<dbReference type="CDD" id="cd18186">
    <property type="entry name" value="BTB_POZ_ZBTB_KLHL-like"/>
    <property type="match status" value="1"/>
</dbReference>
<name>A0A6B2L260_9EUKA</name>
<dbReference type="Pfam" id="PF24681">
    <property type="entry name" value="Kelch_KLHDC2_KLHL20_DRC7"/>
    <property type="match status" value="1"/>
</dbReference>
<reference evidence="4" key="1">
    <citation type="journal article" date="2020" name="J. Eukaryot. Microbiol.">
        <title>De novo Sequencing, Assembly and Annotation of the Transcriptome for the Free-Living Testate Amoeba Arcella intermedia.</title>
        <authorList>
            <person name="Ribeiro G.M."/>
            <person name="Porfirio-Sousa A.L."/>
            <person name="Maurer-Alcala X.X."/>
            <person name="Katz L.A."/>
            <person name="Lahr D.J.G."/>
        </authorList>
    </citation>
    <scope>NUCLEOTIDE SEQUENCE</scope>
</reference>
<proteinExistence type="predicted"/>
<sequence length="448" mass="52283">MYVFGGYDNQTGLSNDLYELNIETNTWKLLSDNNLVKPSPRYSHVSVILKTNTRKYVLIFGGRGAQSLVFNDIWRYDIHLDKWEPLKVKSHSKVPKGRYACASFFDKEKLELVIHGGYDGNNTVFNDMWSINLNSKELVWKEIGTSMFKKEFLPRYHHTIHRLSGTGLIIFGGRNNEHNICNFIEEGEYRGRECIDDIFQLSVNPAWNEDVIVDWLKSIYEGNLTKEVVFGYPCPDYHFASYIVQKRMRELSHHTQDQFNDITFVLNGGKISAHKILLQSQSRFFEAFLGNGMLETNSSEIYLPHVDIEAFAILKEYLYGLEPEFTVNTVIPAIVLANQFTVDDFQLRCINFIVGHIEEYSIFEILNLSIQLKSLLLEDFCIWYLIVNYKQFADSIEFYEMDSKLKTRVLSSRWPGELFEKDFNNYQKKLQSLRNQQTQEDLSLCSLQ</sequence>
<organism evidence="4">
    <name type="scientific">Arcella intermedia</name>
    <dbReference type="NCBI Taxonomy" id="1963864"/>
    <lineage>
        <taxon>Eukaryota</taxon>
        <taxon>Amoebozoa</taxon>
        <taxon>Tubulinea</taxon>
        <taxon>Elardia</taxon>
        <taxon>Arcellinida</taxon>
        <taxon>Sphaerothecina</taxon>
        <taxon>Arcellidae</taxon>
        <taxon>Arcella</taxon>
    </lineage>
</organism>
<dbReference type="Pfam" id="PF00651">
    <property type="entry name" value="BTB"/>
    <property type="match status" value="1"/>
</dbReference>
<evidence type="ECO:0000256" key="2">
    <source>
        <dbReference type="ARBA" id="ARBA00022737"/>
    </source>
</evidence>
<protein>
    <recommendedName>
        <fullName evidence="3">BTB domain-containing protein</fullName>
    </recommendedName>
</protein>
<keyword evidence="1" id="KW-0880">Kelch repeat</keyword>
<dbReference type="SUPFAM" id="SSF54695">
    <property type="entry name" value="POZ domain"/>
    <property type="match status" value="1"/>
</dbReference>
<dbReference type="InterPro" id="IPR011333">
    <property type="entry name" value="SKP1/BTB/POZ_sf"/>
</dbReference>
<keyword evidence="2" id="KW-0677">Repeat</keyword>
<feature type="domain" description="BTB" evidence="3">
    <location>
        <begin position="260"/>
        <end position="319"/>
    </location>
</feature>
<evidence type="ECO:0000256" key="1">
    <source>
        <dbReference type="ARBA" id="ARBA00022441"/>
    </source>
</evidence>
<dbReference type="Gene3D" id="2.120.10.80">
    <property type="entry name" value="Kelch-type beta propeller"/>
    <property type="match status" value="1"/>
</dbReference>
<dbReference type="InterPro" id="IPR000210">
    <property type="entry name" value="BTB/POZ_dom"/>
</dbReference>
<accession>A0A6B2L260</accession>
<evidence type="ECO:0000313" key="4">
    <source>
        <dbReference type="EMBL" id="NDV31094.1"/>
    </source>
</evidence>
<dbReference type="SMART" id="SM00225">
    <property type="entry name" value="BTB"/>
    <property type="match status" value="1"/>
</dbReference>